<keyword evidence="18" id="KW-1185">Reference proteome</keyword>
<dbReference type="CDD" id="cd17208">
    <property type="entry name" value="FERM_F1_DdMyo7_like"/>
    <property type="match status" value="1"/>
</dbReference>
<dbReference type="InterPro" id="IPR019748">
    <property type="entry name" value="FERM_central"/>
</dbReference>
<dbReference type="InterPro" id="IPR011993">
    <property type="entry name" value="PH-like_dom_sf"/>
</dbReference>
<dbReference type="Pfam" id="PF00612">
    <property type="entry name" value="IQ"/>
    <property type="match status" value="1"/>
</dbReference>
<dbReference type="Pfam" id="PF21989">
    <property type="entry name" value="RA_2"/>
    <property type="match status" value="2"/>
</dbReference>
<dbReference type="Gene3D" id="1.25.40.530">
    <property type="entry name" value="MyTH4 domain"/>
    <property type="match status" value="2"/>
</dbReference>
<dbReference type="PROSITE" id="PS50057">
    <property type="entry name" value="FERM_3"/>
    <property type="match status" value="2"/>
</dbReference>
<dbReference type="PROSITE" id="PS50200">
    <property type="entry name" value="RA"/>
    <property type="match status" value="1"/>
</dbReference>
<gene>
    <name evidence="17" type="ORF">PTSG_02189</name>
</gene>
<feature type="binding site" evidence="10">
    <location>
        <begin position="114"/>
        <end position="121"/>
    </location>
    <ligand>
        <name>ATP</name>
        <dbReference type="ChEBI" id="CHEBI:30616"/>
    </ligand>
</feature>
<feature type="region of interest" description="Actin-binding" evidence="10">
    <location>
        <begin position="593"/>
        <end position="615"/>
    </location>
</feature>
<reference evidence="17" key="1">
    <citation type="submission" date="2009-08" db="EMBL/GenBank/DDBJ databases">
        <title>Annotation of Salpingoeca rosetta.</title>
        <authorList>
            <consortium name="The Broad Institute Genome Sequencing Platform"/>
            <person name="Russ C."/>
            <person name="Cuomo C."/>
            <person name="Burger G."/>
            <person name="Gray M.W."/>
            <person name="Holland P.W.H."/>
            <person name="King N."/>
            <person name="Lang F.B.F."/>
            <person name="Roger A.J."/>
            <person name="Ruiz-Trillo I."/>
            <person name="Young S.K."/>
            <person name="Zeng Q."/>
            <person name="Gargeya S."/>
            <person name="Alvarado L."/>
            <person name="Berlin A."/>
            <person name="Chapman S.B."/>
            <person name="Chen Z."/>
            <person name="Freedman E."/>
            <person name="Gellesch M."/>
            <person name="Goldberg J."/>
            <person name="Griggs A."/>
            <person name="Gujja S."/>
            <person name="Heilman E."/>
            <person name="Heiman D."/>
            <person name="Howarth C."/>
            <person name="Mehta T."/>
            <person name="Neiman D."/>
            <person name="Pearson M."/>
            <person name="Roberts A."/>
            <person name="Saif S."/>
            <person name="Shea T."/>
            <person name="Shenoy N."/>
            <person name="Sisk P."/>
            <person name="Stolte C."/>
            <person name="Sykes S."/>
            <person name="White J."/>
            <person name="Yandava C."/>
            <person name="Haas B."/>
            <person name="Nusbaum C."/>
            <person name="Birren B."/>
        </authorList>
    </citation>
    <scope>NUCLEOTIDE SEQUENCE</scope>
    <source>
        <strain evidence="17">ATCC 50818</strain>
    </source>
</reference>
<dbReference type="InterPro" id="IPR036961">
    <property type="entry name" value="Kinesin_motor_dom_sf"/>
</dbReference>
<accession>F2U1G9</accession>
<evidence type="ECO:0000313" key="18">
    <source>
        <dbReference type="Proteomes" id="UP000007799"/>
    </source>
</evidence>
<feature type="region of interest" description="Disordered" evidence="12">
    <location>
        <begin position="1579"/>
        <end position="1616"/>
    </location>
</feature>
<dbReference type="InterPro" id="IPR019749">
    <property type="entry name" value="Band_41_domain"/>
</dbReference>
<dbReference type="GO" id="GO:0005096">
    <property type="term" value="F:GTPase activator activity"/>
    <property type="evidence" value="ECO:0007669"/>
    <property type="project" value="UniProtKB-KW"/>
</dbReference>
<dbReference type="InterPro" id="IPR000159">
    <property type="entry name" value="RA_dom"/>
</dbReference>
<name>F2U1G9_SALR5</name>
<dbReference type="GO" id="GO:0005737">
    <property type="term" value="C:cytoplasm"/>
    <property type="evidence" value="ECO:0007669"/>
    <property type="project" value="UniProtKB-SubCell"/>
</dbReference>
<dbReference type="Gene3D" id="1.20.80.10">
    <property type="match status" value="2"/>
</dbReference>
<dbReference type="InterPro" id="IPR000857">
    <property type="entry name" value="MyTH4_dom"/>
</dbReference>
<comment type="subcellular location">
    <subcellularLocation>
        <location evidence="1">Cytoplasm</location>
    </subcellularLocation>
</comment>
<dbReference type="InParanoid" id="F2U1G9"/>
<dbReference type="SMART" id="SM00139">
    <property type="entry name" value="MyTH4"/>
    <property type="match status" value="2"/>
</dbReference>
<dbReference type="PRINTS" id="PR00193">
    <property type="entry name" value="MYOSINHEAVY"/>
</dbReference>
<dbReference type="FunFam" id="1.10.10.820:FF:000001">
    <property type="entry name" value="Myosin heavy chain"/>
    <property type="match status" value="1"/>
</dbReference>
<evidence type="ECO:0000256" key="2">
    <source>
        <dbReference type="ARBA" id="ARBA00008314"/>
    </source>
</evidence>
<feature type="region of interest" description="Disordered" evidence="12">
    <location>
        <begin position="877"/>
        <end position="976"/>
    </location>
</feature>
<dbReference type="GO" id="GO:0005524">
    <property type="term" value="F:ATP binding"/>
    <property type="evidence" value="ECO:0007669"/>
    <property type="project" value="UniProtKB-UniRule"/>
</dbReference>
<dbReference type="InterPro" id="IPR014352">
    <property type="entry name" value="FERM/acyl-CoA-bd_prot_sf"/>
</dbReference>
<evidence type="ECO:0000259" key="13">
    <source>
        <dbReference type="PROSITE" id="PS50057"/>
    </source>
</evidence>
<dbReference type="KEGG" id="sre:PTSG_02189"/>
<evidence type="ECO:0000313" key="17">
    <source>
        <dbReference type="EMBL" id="EGD81471.1"/>
    </source>
</evidence>
<dbReference type="Gene3D" id="1.20.58.530">
    <property type="match status" value="1"/>
</dbReference>
<keyword evidence="8 10" id="KW-0505">Motor protein</keyword>
<dbReference type="GO" id="GO:0003779">
    <property type="term" value="F:actin binding"/>
    <property type="evidence" value="ECO:0007669"/>
    <property type="project" value="UniProtKB-KW"/>
</dbReference>
<evidence type="ECO:0000259" key="14">
    <source>
        <dbReference type="PROSITE" id="PS50200"/>
    </source>
</evidence>
<dbReference type="CDD" id="cd14883">
    <property type="entry name" value="MYSc_Myo22"/>
    <property type="match status" value="1"/>
</dbReference>
<dbReference type="SUPFAM" id="SSF50729">
    <property type="entry name" value="PH domain-like"/>
    <property type="match status" value="2"/>
</dbReference>
<dbReference type="InterPro" id="IPR057096">
    <property type="entry name" value="KRIT1_FRMD8_FERM_C"/>
</dbReference>
<dbReference type="OMA" id="FDSKWMI"/>
<feature type="domain" description="FERM" evidence="13">
    <location>
        <begin position="1796"/>
        <end position="2093"/>
    </location>
</feature>
<feature type="domain" description="Myosin motor" evidence="16">
    <location>
        <begin position="21"/>
        <end position="715"/>
    </location>
</feature>
<proteinExistence type="inferred from homology"/>
<dbReference type="GO" id="GO:0003774">
    <property type="term" value="F:cytoskeletal motor activity"/>
    <property type="evidence" value="ECO:0007669"/>
    <property type="project" value="UniProtKB-UniRule"/>
</dbReference>
<feature type="compositionally biased region" description="Low complexity" evidence="12">
    <location>
        <begin position="877"/>
        <end position="892"/>
    </location>
</feature>
<organism evidence="17 18">
    <name type="scientific">Salpingoeca rosetta (strain ATCC 50818 / BSB-021)</name>
    <dbReference type="NCBI Taxonomy" id="946362"/>
    <lineage>
        <taxon>Eukaryota</taxon>
        <taxon>Choanoflagellata</taxon>
        <taxon>Craspedida</taxon>
        <taxon>Salpingoecidae</taxon>
        <taxon>Salpingoeca</taxon>
    </lineage>
</organism>
<dbReference type="Pfam" id="PF02174">
    <property type="entry name" value="IRS"/>
    <property type="match status" value="1"/>
</dbReference>
<dbReference type="GeneID" id="16077269"/>
<evidence type="ECO:0000256" key="12">
    <source>
        <dbReference type="SAM" id="MobiDB-lite"/>
    </source>
</evidence>
<keyword evidence="7 10" id="KW-0518">Myosin</keyword>
<feature type="compositionally biased region" description="Low complexity" evidence="12">
    <location>
        <begin position="1589"/>
        <end position="1613"/>
    </location>
</feature>
<dbReference type="CDD" id="cd14473">
    <property type="entry name" value="FERM_B-lobe"/>
    <property type="match status" value="2"/>
</dbReference>
<dbReference type="Pfam" id="PF24522">
    <property type="entry name" value="KRIT1_FRMD8_FERM_C"/>
    <property type="match status" value="1"/>
</dbReference>
<evidence type="ECO:0000256" key="3">
    <source>
        <dbReference type="ARBA" id="ARBA00022468"/>
    </source>
</evidence>
<dbReference type="InterPro" id="IPR035963">
    <property type="entry name" value="FERM_2"/>
</dbReference>
<dbReference type="InterPro" id="IPR029071">
    <property type="entry name" value="Ubiquitin-like_domsf"/>
</dbReference>
<dbReference type="Gene3D" id="3.40.850.10">
    <property type="entry name" value="Kinesin motor domain"/>
    <property type="match status" value="1"/>
</dbReference>
<evidence type="ECO:0000256" key="1">
    <source>
        <dbReference type="ARBA" id="ARBA00004496"/>
    </source>
</evidence>
<dbReference type="InterPro" id="IPR038185">
    <property type="entry name" value="MyTH4_dom_sf"/>
</dbReference>
<feature type="domain" description="Ras-associating" evidence="14">
    <location>
        <begin position="1198"/>
        <end position="1315"/>
    </location>
</feature>
<evidence type="ECO:0000259" key="15">
    <source>
        <dbReference type="PROSITE" id="PS51016"/>
    </source>
</evidence>
<evidence type="ECO:0000256" key="10">
    <source>
        <dbReference type="PROSITE-ProRule" id="PRU00782"/>
    </source>
</evidence>
<dbReference type="RefSeq" id="XP_004996675.1">
    <property type="nucleotide sequence ID" value="XM_004996618.1"/>
</dbReference>
<feature type="coiled-coil region" evidence="11">
    <location>
        <begin position="784"/>
        <end position="820"/>
    </location>
</feature>
<feature type="domain" description="FERM" evidence="13">
    <location>
        <begin position="1200"/>
        <end position="1531"/>
    </location>
</feature>
<dbReference type="PROSITE" id="PS50096">
    <property type="entry name" value="IQ"/>
    <property type="match status" value="3"/>
</dbReference>
<keyword evidence="3" id="KW-0343">GTPase activation</keyword>
<dbReference type="GO" id="GO:0016459">
    <property type="term" value="C:myosin complex"/>
    <property type="evidence" value="ECO:0007669"/>
    <property type="project" value="UniProtKB-KW"/>
</dbReference>
<evidence type="ECO:0000256" key="7">
    <source>
        <dbReference type="ARBA" id="ARBA00023123"/>
    </source>
</evidence>
<dbReference type="CDD" id="cd13203">
    <property type="entry name" value="FERM_C1_myosin_like"/>
    <property type="match status" value="1"/>
</dbReference>
<keyword evidence="4" id="KW-0963">Cytoplasm</keyword>
<dbReference type="InterPro" id="IPR027417">
    <property type="entry name" value="P-loop_NTPase"/>
</dbReference>
<dbReference type="Pfam" id="PF00784">
    <property type="entry name" value="MyTH4"/>
    <property type="match status" value="2"/>
</dbReference>
<keyword evidence="6 10" id="KW-0067">ATP-binding</keyword>
<dbReference type="STRING" id="946362.F2U1G9"/>
<dbReference type="Gene3D" id="1.20.120.720">
    <property type="entry name" value="Myosin VI head, motor domain, U50 subdomain"/>
    <property type="match status" value="1"/>
</dbReference>
<evidence type="ECO:0000256" key="4">
    <source>
        <dbReference type="ARBA" id="ARBA00022490"/>
    </source>
</evidence>
<dbReference type="InterPro" id="IPR000299">
    <property type="entry name" value="FERM_domain"/>
</dbReference>
<evidence type="ECO:0000256" key="5">
    <source>
        <dbReference type="ARBA" id="ARBA00022741"/>
    </source>
</evidence>
<sequence>MSSFSAMLRPKLAAEGLRPQDGVPDMTHISNIDVSGINTNLRVRFNRDEIYTYTGSILVAVNPYKSLPIYEQDTIDQYSGKRMSDLPPHVYATAEAAFQNVRTSDTNQSCVISGESGAGKTETTKFILQYLCAVTSTTTSWVEQQILQANTILEAFGNARTTRNDNSSRFGKFIQVCFDNNCEIRGSIIQEYLLEQSRIVKVAKDERSYHVFYQLLAGGDKERFLLEPKESYQFLNQSGCYTLEDWDDRQAYDDLRLAMTVLNISDELIDGIFGLVSAILHIGNLEFVDIDGETAGLTSNDGAILAKIAHLLGLDAQRLRDIVLTRQIVVRGNATTIPFKHTEAINNKHAMAKALYSRTFAWLVDQINSTTNPGEFTHKFIGVLDIFGFENFVVNSFEQLCINFTNEKLHKFFNHYVFDLEQAEYDREGIDYSHIKFTDNTLCLELIESSPKCVLRLLDEECRFPKGSDRSYLEKQHNALSKHPHYMKSEDKTRWDEEFGIRHFAGDVVYTVDGFLEKNKDVVQDMLFDLMHSSTCAFVRDLTKFQNLLEVDRRVIVGSKLRRNKSIMRRGTSTDMRTNKGKPTVGDTFRRQLAALVEVLEATTPWYVRCIKPNSDKKPRLYDDELVKTQLQYSGMLDIVRIRKQGFPVHVRAEHFVEKYHGMARVMGKALPKDPRDAVRQIMTFINAPETEWQIGKTKVFLRTSVFEPLEDQMQKLLQAKALDLQRLLRGAMARARFQRQRRAAVRIQAAVRGAALRWRYLRQRRAAVTIQAYVRGFFAREYVKEIRRKIKDEEARRRREEEERRKRELEEAGDVMMEESVLAASRELLAMSLQAQTQADKAQASTHAGVVDSLDALLSGNYIATPALSKLDHAGSASASASSGYGSDATSMTSRSGTSTLSRKSSKQYLEAMSSELDELLGGGEGTTKPPGARTLRRRERVEKKIQLETAQAGAGMSSSMTVMPGAATAGAPSGPRATAAAAGVLPGEAFKPHEYPMIKFADAHFNAHPLSSGGTLGRSSKSLRRGQKSVNNPMPKTEMIVYTKASQLPTSLVHLHNPENTELACSIWKDMNKQLRGDLKENSVIQSTQSIVAYCLDRSELRDEVYCQLIRQVTNNPSPEQQLRGWQLLAICAACFSPSKRLYRYVMAFMMTHQADSVVGATATWALDALRRTKLHDHRRRSPPSVVEINAIRELQPIICRFFFLDGKAKALGVHPCWTARDVIEDLASKIGLQSTEGWALFETTPQAEHFIRGTEFVADILSDWESAQRSSMQMSKYQTTARRRGANSGGASGITQALGGGDARFVFRKRLFRNPRELSKDPVEHALLYAQAVHSVVHVDEYPVNEKVALQLAGLQSQVVWGNAQEGVVSRYEDVEQYLPLRIRVSDPHATKEDWTNKLYKAHMEYGRGLDAARAKVLYLTAVQHYPLYGGTFFDVQYKGFWSYPARLFLTIHADGFKFVQQKTKQVLAEFPYSALRNVEVNAVEDTITLNMDESAATEVSNFMFYTPRKEDIANLIASYSPVHRNWKAVGQAAVSHRKITDSDKARAWELVRSHRSLLAGTGMLRKVPEGGRGLLANTLRRRSSKTGASAASASASSSAGDSAGKGSKGMPQAEMDKAFPEKYWSYTKSKLPQPLTVMPDGELEDIALDMFSSLLVYAGLASTGGYAVEGDRDHIALVQTVIQRCLDREELCNEFYLQLIKQTTEQPDPNSQINRQNWSMLALLLGVVVPRHRELLQYLSAHLRRCGLDGSTEEGKYAQFCQQCLNRTIMNKNRKYPPSRQEIVCVTKMRPIHARFYFMDGEFRALMFDAAATTAEVVAMIKERIGLSGRAPGFSLFEVFGSLERNMLPWEKVADAIFKWEKYARSTNATQELRLTFKKRLFTGKPEIPAHAIEFDLLFYQAVDDVRSDRFPVTPEEAAYLAALRAQVELGNRDALEVTSGDLYSGIVQKYLPKHLRTIVQPEDIAAHHARLSNKADDDCNRAFLRFVQSWPLYGSTVFEVLQTYTQALPKNLWLAINEHGFHILRRRSKEPLISYGYKSIVSYSPSLRNLMIVTGSLTRGTKFVFTTNQASQIAHLIKDYTYLILQRRKPGKAAAK</sequence>
<dbReference type="GO" id="GO:0007165">
    <property type="term" value="P:signal transduction"/>
    <property type="evidence" value="ECO:0007669"/>
    <property type="project" value="InterPro"/>
</dbReference>
<dbReference type="InterPro" id="IPR000048">
    <property type="entry name" value="IQ_motif_EF-hand-BS"/>
</dbReference>
<dbReference type="SMART" id="SM00242">
    <property type="entry name" value="MYSc"/>
    <property type="match status" value="1"/>
</dbReference>
<dbReference type="EMBL" id="GL832959">
    <property type="protein sequence ID" value="EGD81471.1"/>
    <property type="molecule type" value="Genomic_DNA"/>
</dbReference>
<feature type="region of interest" description="Disordered" evidence="12">
    <location>
        <begin position="1015"/>
        <end position="1035"/>
    </location>
</feature>
<dbReference type="Gene3D" id="2.30.29.30">
    <property type="entry name" value="Pleckstrin-homology domain (PH domain)/Phosphotyrosine-binding domain (PTB)"/>
    <property type="match status" value="2"/>
</dbReference>
<dbReference type="Gene3D" id="3.10.20.90">
    <property type="entry name" value="Phosphatidylinositol 3-kinase Catalytic Subunit, Chain A, domain 1"/>
    <property type="match status" value="2"/>
</dbReference>
<dbReference type="SUPFAM" id="SSF47031">
    <property type="entry name" value="Second domain of FERM"/>
    <property type="match status" value="2"/>
</dbReference>
<feature type="compositionally biased region" description="Low complexity" evidence="12">
    <location>
        <begin position="966"/>
        <end position="976"/>
    </location>
</feature>
<keyword evidence="5 10" id="KW-0547">Nucleotide-binding</keyword>
<evidence type="ECO:0000259" key="16">
    <source>
        <dbReference type="PROSITE" id="PS51456"/>
    </source>
</evidence>
<dbReference type="SUPFAM" id="SSF54236">
    <property type="entry name" value="Ubiquitin-like"/>
    <property type="match status" value="2"/>
</dbReference>
<dbReference type="Pfam" id="PF00373">
    <property type="entry name" value="FERM_M"/>
    <property type="match status" value="2"/>
</dbReference>
<evidence type="ECO:0000256" key="9">
    <source>
        <dbReference type="ARBA" id="ARBA00023203"/>
    </source>
</evidence>
<dbReference type="PROSITE" id="PS51456">
    <property type="entry name" value="MYOSIN_MOTOR"/>
    <property type="match status" value="1"/>
</dbReference>
<dbReference type="CDD" id="cd13204">
    <property type="entry name" value="FERM_C2_myosin_like"/>
    <property type="match status" value="1"/>
</dbReference>
<feature type="compositionally biased region" description="Polar residues" evidence="12">
    <location>
        <begin position="893"/>
        <end position="904"/>
    </location>
</feature>
<dbReference type="InterPro" id="IPR002404">
    <property type="entry name" value="IRS_PTB"/>
</dbReference>
<dbReference type="Gene3D" id="1.20.5.190">
    <property type="match status" value="1"/>
</dbReference>
<dbReference type="Gene3D" id="6.20.240.20">
    <property type="match status" value="1"/>
</dbReference>
<evidence type="ECO:0000256" key="11">
    <source>
        <dbReference type="SAM" id="Coils"/>
    </source>
</evidence>
<dbReference type="PROSITE" id="PS51016">
    <property type="entry name" value="MYTH4"/>
    <property type="match status" value="2"/>
</dbReference>
<evidence type="ECO:0000256" key="8">
    <source>
        <dbReference type="ARBA" id="ARBA00023175"/>
    </source>
</evidence>
<dbReference type="PANTHER" id="PTHR46049:SF5">
    <property type="entry name" value="PLECKSTRIN HOMOLOGY DOMAIN-CONTAINING FAMILY H MEMBER 3"/>
    <property type="match status" value="1"/>
</dbReference>
<dbReference type="SMART" id="SM00295">
    <property type="entry name" value="B41"/>
    <property type="match status" value="2"/>
</dbReference>
<feature type="domain" description="MyTH4" evidence="15">
    <location>
        <begin position="1630"/>
        <end position="1791"/>
    </location>
</feature>
<dbReference type="SUPFAM" id="SSF52540">
    <property type="entry name" value="P-loop containing nucleoside triphosphate hydrolases"/>
    <property type="match status" value="1"/>
</dbReference>
<dbReference type="Pfam" id="PF00063">
    <property type="entry name" value="Myosin_head"/>
    <property type="match status" value="1"/>
</dbReference>
<feature type="domain" description="MyTH4" evidence="15">
    <location>
        <begin position="1045"/>
        <end position="1195"/>
    </location>
</feature>
<comment type="similarity">
    <text evidence="2 10">Belongs to the TRAFAC class myosin-kinesin ATPase superfamily. Myosin family.</text>
</comment>
<keyword evidence="9 10" id="KW-0009">Actin-binding</keyword>
<evidence type="ECO:0000256" key="6">
    <source>
        <dbReference type="ARBA" id="ARBA00022840"/>
    </source>
</evidence>
<dbReference type="SMART" id="SM00015">
    <property type="entry name" value="IQ"/>
    <property type="match status" value="3"/>
</dbReference>
<keyword evidence="11" id="KW-0175">Coiled coil</keyword>
<protein>
    <submittedName>
        <fullName evidence="17">Myosin-X</fullName>
    </submittedName>
</protein>
<dbReference type="PANTHER" id="PTHR46049">
    <property type="entry name" value="AGAP003327-PA"/>
    <property type="match status" value="1"/>
</dbReference>
<dbReference type="SMART" id="SM00314">
    <property type="entry name" value="RA"/>
    <property type="match status" value="2"/>
</dbReference>
<dbReference type="OrthoDB" id="312459at2759"/>
<dbReference type="eggNOG" id="KOG4229">
    <property type="taxonomic scope" value="Eukaryota"/>
</dbReference>
<dbReference type="InterPro" id="IPR051724">
    <property type="entry name" value="Actin_motor_Myosin"/>
</dbReference>
<dbReference type="Gene3D" id="1.10.10.820">
    <property type="match status" value="1"/>
</dbReference>
<dbReference type="InterPro" id="IPR001609">
    <property type="entry name" value="Myosin_head_motor_dom-like"/>
</dbReference>
<dbReference type="Proteomes" id="UP000007799">
    <property type="component" value="Unassembled WGS sequence"/>
</dbReference>